<reference evidence="1 2" key="1">
    <citation type="journal article" date="2019" name="Sci. Rep.">
        <title>A high-quality genome of Eragrostis curvula grass provides insights into Poaceae evolution and supports new strategies to enhance forage quality.</title>
        <authorList>
            <person name="Carballo J."/>
            <person name="Santos B.A.C.M."/>
            <person name="Zappacosta D."/>
            <person name="Garbus I."/>
            <person name="Selva J.P."/>
            <person name="Gallo C.A."/>
            <person name="Diaz A."/>
            <person name="Albertini E."/>
            <person name="Caccamo M."/>
            <person name="Echenique V."/>
        </authorList>
    </citation>
    <scope>NUCLEOTIDE SEQUENCE [LARGE SCALE GENOMIC DNA]</scope>
    <source>
        <strain evidence="2">cv. Victoria</strain>
        <tissue evidence="1">Leaf</tissue>
    </source>
</reference>
<keyword evidence="2" id="KW-1185">Reference proteome</keyword>
<dbReference type="GO" id="GO:0032040">
    <property type="term" value="C:small-subunit processome"/>
    <property type="evidence" value="ECO:0007669"/>
    <property type="project" value="InterPro"/>
</dbReference>
<dbReference type="OrthoDB" id="676877at2759"/>
<dbReference type="GO" id="GO:0030515">
    <property type="term" value="F:snoRNA binding"/>
    <property type="evidence" value="ECO:0007669"/>
    <property type="project" value="InterPro"/>
</dbReference>
<dbReference type="AlphaFoldDB" id="A0A5J9T3I3"/>
<accession>A0A5J9T3I3</accession>
<dbReference type="EMBL" id="RWGY01000051">
    <property type="protein sequence ID" value="TVU05558.1"/>
    <property type="molecule type" value="Genomic_DNA"/>
</dbReference>
<dbReference type="Proteomes" id="UP000324897">
    <property type="component" value="Unassembled WGS sequence"/>
</dbReference>
<dbReference type="Gramene" id="TVU05558">
    <property type="protein sequence ID" value="TVU05558"/>
    <property type="gene ID" value="EJB05_48724"/>
</dbReference>
<protein>
    <submittedName>
        <fullName evidence="1">Uncharacterized protein</fullName>
    </submittedName>
</protein>
<organism evidence="1 2">
    <name type="scientific">Eragrostis curvula</name>
    <name type="common">weeping love grass</name>
    <dbReference type="NCBI Taxonomy" id="38414"/>
    <lineage>
        <taxon>Eukaryota</taxon>
        <taxon>Viridiplantae</taxon>
        <taxon>Streptophyta</taxon>
        <taxon>Embryophyta</taxon>
        <taxon>Tracheophyta</taxon>
        <taxon>Spermatophyta</taxon>
        <taxon>Magnoliopsida</taxon>
        <taxon>Liliopsida</taxon>
        <taxon>Poales</taxon>
        <taxon>Poaceae</taxon>
        <taxon>PACMAD clade</taxon>
        <taxon>Chloridoideae</taxon>
        <taxon>Eragrostideae</taxon>
        <taxon>Eragrostidinae</taxon>
        <taxon>Eragrostis</taxon>
    </lineage>
</organism>
<evidence type="ECO:0000313" key="1">
    <source>
        <dbReference type="EMBL" id="TVU05558.1"/>
    </source>
</evidence>
<dbReference type="PANTHER" id="PTHR10894">
    <property type="entry name" value="NUCLEOLAR PROTEIN 5 NUCLEOLAR PROTEIN NOP5 NOP58"/>
    <property type="match status" value="1"/>
</dbReference>
<comment type="caution">
    <text evidence="1">The sequence shown here is derived from an EMBL/GenBank/DDBJ whole genome shotgun (WGS) entry which is preliminary data.</text>
</comment>
<gene>
    <name evidence="1" type="ORF">EJB05_48724</name>
</gene>
<proteinExistence type="predicted"/>
<sequence length="171" mass="19154">MERGTKGGPVVVGAERRGRRLAVGCKRGDMKDHIDALLETPSGFALFSINEDVLEKADVIWVHFRDAAAAECAMSILGYVKIDDKNSAWEGKTHASKNLLGLVARFCNDRNQLYVETANLALNINQKLEVNCYYDKNVIEELMWGIKNVLHEFIPEEKDNITPASLFVMNV</sequence>
<name>A0A5J9T3I3_9POAL</name>
<dbReference type="InterPro" id="IPR045056">
    <property type="entry name" value="Nop56/Nop58"/>
</dbReference>
<dbReference type="GO" id="GO:0031428">
    <property type="term" value="C:box C/D methylation guide snoRNP complex"/>
    <property type="evidence" value="ECO:0007669"/>
    <property type="project" value="InterPro"/>
</dbReference>
<evidence type="ECO:0000313" key="2">
    <source>
        <dbReference type="Proteomes" id="UP000324897"/>
    </source>
</evidence>
<feature type="non-terminal residue" evidence="1">
    <location>
        <position position="1"/>
    </location>
</feature>
<dbReference type="PANTHER" id="PTHR10894:SF29">
    <property type="match status" value="1"/>
</dbReference>